<proteinExistence type="predicted"/>
<feature type="region of interest" description="Disordered" evidence="1">
    <location>
        <begin position="11"/>
        <end position="143"/>
    </location>
</feature>
<protein>
    <submittedName>
        <fullName evidence="2">Uncharacterized protein</fullName>
    </submittedName>
</protein>
<evidence type="ECO:0000256" key="1">
    <source>
        <dbReference type="SAM" id="MobiDB-lite"/>
    </source>
</evidence>
<dbReference type="EMBL" id="JARIHO010000072">
    <property type="protein sequence ID" value="KAJ7312442.1"/>
    <property type="molecule type" value="Genomic_DNA"/>
</dbReference>
<accession>A0AAD6Z9G1</accession>
<feature type="compositionally biased region" description="Basic and acidic residues" evidence="1">
    <location>
        <begin position="57"/>
        <end position="113"/>
    </location>
</feature>
<dbReference type="AlphaFoldDB" id="A0AAD6Z9G1"/>
<evidence type="ECO:0000313" key="3">
    <source>
        <dbReference type="Proteomes" id="UP001218218"/>
    </source>
</evidence>
<feature type="compositionally biased region" description="Basic residues" evidence="1">
    <location>
        <begin position="14"/>
        <end position="24"/>
    </location>
</feature>
<feature type="region of interest" description="Disordered" evidence="1">
    <location>
        <begin position="200"/>
        <end position="230"/>
    </location>
</feature>
<dbReference type="Proteomes" id="UP001218218">
    <property type="component" value="Unassembled WGS sequence"/>
</dbReference>
<evidence type="ECO:0000313" key="2">
    <source>
        <dbReference type="EMBL" id="KAJ7312442.1"/>
    </source>
</evidence>
<feature type="compositionally biased region" description="Acidic residues" evidence="1">
    <location>
        <begin position="115"/>
        <end position="125"/>
    </location>
</feature>
<name>A0AAD6Z9G1_9AGAR</name>
<organism evidence="2 3">
    <name type="scientific">Mycena albidolilacea</name>
    <dbReference type="NCBI Taxonomy" id="1033008"/>
    <lineage>
        <taxon>Eukaryota</taxon>
        <taxon>Fungi</taxon>
        <taxon>Dikarya</taxon>
        <taxon>Basidiomycota</taxon>
        <taxon>Agaricomycotina</taxon>
        <taxon>Agaricomycetes</taxon>
        <taxon>Agaricomycetidae</taxon>
        <taxon>Agaricales</taxon>
        <taxon>Marasmiineae</taxon>
        <taxon>Mycenaceae</taxon>
        <taxon>Mycena</taxon>
    </lineage>
</organism>
<gene>
    <name evidence="2" type="ORF">DFH08DRAFT_822179</name>
</gene>
<feature type="compositionally biased region" description="Basic and acidic residues" evidence="1">
    <location>
        <begin position="25"/>
        <end position="35"/>
    </location>
</feature>
<feature type="compositionally biased region" description="Basic and acidic residues" evidence="1">
    <location>
        <begin position="126"/>
        <end position="143"/>
    </location>
</feature>
<comment type="caution">
    <text evidence="2">The sequence shown here is derived from an EMBL/GenBank/DDBJ whole genome shotgun (WGS) entry which is preliminary data.</text>
</comment>
<sequence>MWDLCMKCREKGNRKAGNRQTSRRRQTDGDEGTRERKGKMSIMLVLLTPGAVGEIEGSTKKGKEGASKDGESRPGGRAREWCRQREGRGKERRRGECGWEKNEEEVDVRRAGYDCEGDEDDEQEEREGTREGEADGETRRTGCNEDMFRKCEKGAPKGWYTKRKEGRNAEVQDEYTPNCAYCCTGPKPHPYVLPRDLTRRHAVHTERREGRVEKPGEQSRVRGENGGRRW</sequence>
<reference evidence="2" key="1">
    <citation type="submission" date="2023-03" db="EMBL/GenBank/DDBJ databases">
        <title>Massive genome expansion in bonnet fungi (Mycena s.s.) driven by repeated elements and novel gene families across ecological guilds.</title>
        <authorList>
            <consortium name="Lawrence Berkeley National Laboratory"/>
            <person name="Harder C.B."/>
            <person name="Miyauchi S."/>
            <person name="Viragh M."/>
            <person name="Kuo A."/>
            <person name="Thoen E."/>
            <person name="Andreopoulos B."/>
            <person name="Lu D."/>
            <person name="Skrede I."/>
            <person name="Drula E."/>
            <person name="Henrissat B."/>
            <person name="Morin E."/>
            <person name="Kohler A."/>
            <person name="Barry K."/>
            <person name="LaButti K."/>
            <person name="Morin E."/>
            <person name="Salamov A."/>
            <person name="Lipzen A."/>
            <person name="Mereny Z."/>
            <person name="Hegedus B."/>
            <person name="Baldrian P."/>
            <person name="Stursova M."/>
            <person name="Weitz H."/>
            <person name="Taylor A."/>
            <person name="Grigoriev I.V."/>
            <person name="Nagy L.G."/>
            <person name="Martin F."/>
            <person name="Kauserud H."/>
        </authorList>
    </citation>
    <scope>NUCLEOTIDE SEQUENCE</scope>
    <source>
        <strain evidence="2">CBHHK002</strain>
    </source>
</reference>
<keyword evidence="3" id="KW-1185">Reference proteome</keyword>